<dbReference type="Proteomes" id="UP000829196">
    <property type="component" value="Unassembled WGS sequence"/>
</dbReference>
<dbReference type="PANTHER" id="PTHR20836">
    <property type="entry name" value="DIHYDRODIPICOLINATE REDUCTASE"/>
    <property type="match status" value="1"/>
</dbReference>
<comment type="caution">
    <text evidence="1">The sequence shown here is derived from an EMBL/GenBank/DDBJ whole genome shotgun (WGS) entry which is preliminary data.</text>
</comment>
<proteinExistence type="predicted"/>
<reference evidence="1" key="1">
    <citation type="journal article" date="2022" name="Front. Genet.">
        <title>Chromosome-Scale Assembly of the Dendrobium nobile Genome Provides Insights Into the Molecular Mechanism of the Biosynthesis of the Medicinal Active Ingredient of Dendrobium.</title>
        <authorList>
            <person name="Xu Q."/>
            <person name="Niu S.-C."/>
            <person name="Li K.-L."/>
            <person name="Zheng P.-J."/>
            <person name="Zhang X.-J."/>
            <person name="Jia Y."/>
            <person name="Liu Y."/>
            <person name="Niu Y.-X."/>
            <person name="Yu L.-H."/>
            <person name="Chen D.-F."/>
            <person name="Zhang G.-Q."/>
        </authorList>
    </citation>
    <scope>NUCLEOTIDE SEQUENCE</scope>
    <source>
        <tissue evidence="1">Leaf</tissue>
    </source>
</reference>
<dbReference type="SMR" id="A0A8T3AXG5"/>
<accession>A0A8T3AXG5</accession>
<organism evidence="1 2">
    <name type="scientific">Dendrobium nobile</name>
    <name type="common">Orchid</name>
    <dbReference type="NCBI Taxonomy" id="94219"/>
    <lineage>
        <taxon>Eukaryota</taxon>
        <taxon>Viridiplantae</taxon>
        <taxon>Streptophyta</taxon>
        <taxon>Embryophyta</taxon>
        <taxon>Tracheophyta</taxon>
        <taxon>Spermatophyta</taxon>
        <taxon>Magnoliopsida</taxon>
        <taxon>Liliopsida</taxon>
        <taxon>Asparagales</taxon>
        <taxon>Orchidaceae</taxon>
        <taxon>Epidendroideae</taxon>
        <taxon>Malaxideae</taxon>
        <taxon>Dendrobiinae</taxon>
        <taxon>Dendrobium</taxon>
    </lineage>
</organism>
<dbReference type="PANTHER" id="PTHR20836:SF0">
    <property type="entry name" value="4-HYDROXY-TETRAHYDRODIPICOLINATE REDUCTASE 1, CHLOROPLASTIC-RELATED"/>
    <property type="match status" value="1"/>
</dbReference>
<name>A0A8T3AXG5_DENNO</name>
<evidence type="ECO:0000313" key="2">
    <source>
        <dbReference type="Proteomes" id="UP000829196"/>
    </source>
</evidence>
<dbReference type="GO" id="GO:0008839">
    <property type="term" value="F:4-hydroxy-tetrahydrodipicolinate reductase"/>
    <property type="evidence" value="ECO:0007669"/>
    <property type="project" value="InterPro"/>
</dbReference>
<dbReference type="GO" id="GO:0019877">
    <property type="term" value="P:diaminopimelate biosynthetic process"/>
    <property type="evidence" value="ECO:0007669"/>
    <property type="project" value="TreeGrafter"/>
</dbReference>
<keyword evidence="2" id="KW-1185">Reference proteome</keyword>
<dbReference type="GO" id="GO:0009570">
    <property type="term" value="C:chloroplast stroma"/>
    <property type="evidence" value="ECO:0007669"/>
    <property type="project" value="TreeGrafter"/>
</dbReference>
<dbReference type="EMBL" id="JAGYWB010000014">
    <property type="protein sequence ID" value="KAI0498825.1"/>
    <property type="molecule type" value="Genomic_DNA"/>
</dbReference>
<dbReference type="GO" id="GO:0009089">
    <property type="term" value="P:lysine biosynthetic process via diaminopimelate"/>
    <property type="evidence" value="ECO:0007669"/>
    <property type="project" value="InterPro"/>
</dbReference>
<protein>
    <submittedName>
        <fullName evidence="1">Uncharacterized protein</fullName>
    </submittedName>
</protein>
<evidence type="ECO:0000313" key="1">
    <source>
        <dbReference type="EMBL" id="KAI0498825.1"/>
    </source>
</evidence>
<dbReference type="OrthoDB" id="10259487at2759"/>
<dbReference type="AlphaFoldDB" id="A0A8T3AXG5"/>
<dbReference type="InterPro" id="IPR023940">
    <property type="entry name" value="DHDPR_bac"/>
</dbReference>
<gene>
    <name evidence="1" type="ORF">KFK09_019720</name>
</gene>
<sequence length="126" mass="14797">MEKQVVEFLEAIELMAEQFLGAFSDYSLQVMESHQEGKRDKSGTAKAVISFFQKLGVSFDMNKIKMIRDLKNQRTTHLICSISLHPTRSFLLSSSTMFMVTQYMLRTPWMLQYFFSQRSSQRFLIF</sequence>